<dbReference type="GO" id="GO:0005886">
    <property type="term" value="C:plasma membrane"/>
    <property type="evidence" value="ECO:0007669"/>
    <property type="project" value="TreeGrafter"/>
</dbReference>
<dbReference type="PANTHER" id="PTHR14879">
    <property type="entry name" value="CASPASE REGULATOR, RING FINGER DOMAIN-CONTAINING"/>
    <property type="match status" value="1"/>
</dbReference>
<dbReference type="AlphaFoldDB" id="A0AAD9VI56"/>
<sequence length="313" mass="35359">MGAGGIRGELRDHSEHVDTILRSHFNVANTQTTSFPTSSRSGPHQQNSFINFNLTDGALEEMACYSCSSNFSIFRRKNLCLKCKRCYCNDCFAKEIKFVPGENTSDCLTCRILQHPVAYKDHLKKLKVRDLQDYLRAHEVSTSHCREKSELVELILQHARGATDTGDSTTATQNQARVQTQHTQAQTSSQRPMPERSNFAPPSNSQPVQVPQPAPMPASVGKSLSQIQKVEEVEQLSVKELKTILTANFVDFKGCCEKKELLDRVAALWKSKQQTEGKSKFTLFFSSSFVTYNARVFLAYFDEDLQHCRVFEC</sequence>
<dbReference type="Pfam" id="PF23632">
    <property type="entry name" value="SAP_RNF34_RFFL"/>
    <property type="match status" value="1"/>
</dbReference>
<keyword evidence="5" id="KW-1185">Reference proteome</keyword>
<dbReference type="EMBL" id="JARQWQ010000001">
    <property type="protein sequence ID" value="KAK2574577.1"/>
    <property type="molecule type" value="Genomic_DNA"/>
</dbReference>
<evidence type="ECO:0000259" key="3">
    <source>
        <dbReference type="Pfam" id="PF23632"/>
    </source>
</evidence>
<feature type="region of interest" description="Disordered" evidence="1">
    <location>
        <begin position="162"/>
        <end position="222"/>
    </location>
</feature>
<evidence type="ECO:0000313" key="5">
    <source>
        <dbReference type="Proteomes" id="UP001249851"/>
    </source>
</evidence>
<dbReference type="GO" id="GO:1902042">
    <property type="term" value="P:negative regulation of extrinsic apoptotic signaling pathway via death domain receptors"/>
    <property type="evidence" value="ECO:0007669"/>
    <property type="project" value="TreeGrafter"/>
</dbReference>
<evidence type="ECO:0000259" key="2">
    <source>
        <dbReference type="Pfam" id="PF22968"/>
    </source>
</evidence>
<dbReference type="InterPro" id="IPR057299">
    <property type="entry name" value="RNF34_RFFL_SAP"/>
</dbReference>
<dbReference type="InterPro" id="IPR051728">
    <property type="entry name" value="RING-FYVE_E3_ubiquitin-ligase"/>
</dbReference>
<evidence type="ECO:0000256" key="1">
    <source>
        <dbReference type="SAM" id="MobiDB-lite"/>
    </source>
</evidence>
<dbReference type="Gene3D" id="1.10.720.140">
    <property type="match status" value="1"/>
</dbReference>
<organism evidence="4 5">
    <name type="scientific">Acropora cervicornis</name>
    <name type="common">Staghorn coral</name>
    <dbReference type="NCBI Taxonomy" id="6130"/>
    <lineage>
        <taxon>Eukaryota</taxon>
        <taxon>Metazoa</taxon>
        <taxon>Cnidaria</taxon>
        <taxon>Anthozoa</taxon>
        <taxon>Hexacorallia</taxon>
        <taxon>Scleractinia</taxon>
        <taxon>Astrocoeniina</taxon>
        <taxon>Acroporidae</taxon>
        <taxon>Acropora</taxon>
    </lineage>
</organism>
<dbReference type="SUPFAM" id="SSF68906">
    <property type="entry name" value="SAP domain"/>
    <property type="match status" value="2"/>
</dbReference>
<name>A0AAD9VI56_ACRCE</name>
<dbReference type="GO" id="GO:0070936">
    <property type="term" value="P:protein K48-linked ubiquitination"/>
    <property type="evidence" value="ECO:0007669"/>
    <property type="project" value="TreeGrafter"/>
</dbReference>
<comment type="caution">
    <text evidence="4">The sequence shown here is derived from an EMBL/GenBank/DDBJ whole genome shotgun (WGS) entry which is preliminary data.</text>
</comment>
<dbReference type="Pfam" id="PF22968">
    <property type="entry name" value="RNF34L-like_3rd"/>
    <property type="match status" value="1"/>
</dbReference>
<dbReference type="GO" id="GO:0061630">
    <property type="term" value="F:ubiquitin protein ligase activity"/>
    <property type="evidence" value="ECO:0007669"/>
    <property type="project" value="TreeGrafter"/>
</dbReference>
<feature type="compositionally biased region" description="Low complexity" evidence="1">
    <location>
        <begin position="162"/>
        <end position="172"/>
    </location>
</feature>
<feature type="compositionally biased region" description="Low complexity" evidence="1">
    <location>
        <begin position="200"/>
        <end position="209"/>
    </location>
</feature>
<evidence type="ECO:0000313" key="4">
    <source>
        <dbReference type="EMBL" id="KAK2574577.1"/>
    </source>
</evidence>
<dbReference type="GO" id="GO:0043161">
    <property type="term" value="P:proteasome-mediated ubiquitin-dependent protein catabolic process"/>
    <property type="evidence" value="ECO:0007669"/>
    <property type="project" value="TreeGrafter"/>
</dbReference>
<reference evidence="4" key="2">
    <citation type="journal article" date="2023" name="Science">
        <title>Genomic signatures of disease resistance in endangered staghorn corals.</title>
        <authorList>
            <person name="Vollmer S.V."/>
            <person name="Selwyn J.D."/>
            <person name="Despard B.A."/>
            <person name="Roesel C.L."/>
        </authorList>
    </citation>
    <scope>NUCLEOTIDE SEQUENCE</scope>
    <source>
        <strain evidence="4">K2</strain>
    </source>
</reference>
<reference evidence="4" key="1">
    <citation type="journal article" date="2023" name="G3 (Bethesda)">
        <title>Whole genome assembly and annotation of the endangered Caribbean coral Acropora cervicornis.</title>
        <authorList>
            <person name="Selwyn J.D."/>
            <person name="Vollmer S.V."/>
        </authorList>
    </citation>
    <scope>NUCLEOTIDE SEQUENCE</scope>
    <source>
        <strain evidence="4">K2</strain>
    </source>
</reference>
<feature type="compositionally biased region" description="Low complexity" evidence="1">
    <location>
        <begin position="179"/>
        <end position="190"/>
    </location>
</feature>
<feature type="domain" description="RNF34/RFFL HeH" evidence="2">
    <location>
        <begin position="229"/>
        <end position="271"/>
    </location>
</feature>
<protein>
    <submittedName>
        <fullName evidence="4">E3 ubiquitin-protein ligase rififylin</fullName>
    </submittedName>
</protein>
<dbReference type="InterPro" id="IPR011011">
    <property type="entry name" value="Znf_FYVE_PHD"/>
</dbReference>
<proteinExistence type="predicted"/>
<dbReference type="SUPFAM" id="SSF57903">
    <property type="entry name" value="FYVE/PHD zinc finger"/>
    <property type="match status" value="1"/>
</dbReference>
<dbReference type="Gene3D" id="1.10.720.30">
    <property type="entry name" value="SAP domain"/>
    <property type="match status" value="1"/>
</dbReference>
<dbReference type="InterPro" id="IPR036361">
    <property type="entry name" value="SAP_dom_sf"/>
</dbReference>
<dbReference type="InterPro" id="IPR055111">
    <property type="entry name" value="RNF34_RFFL_HeH"/>
</dbReference>
<dbReference type="Proteomes" id="UP001249851">
    <property type="component" value="Unassembled WGS sequence"/>
</dbReference>
<accession>A0AAD9VI56</accession>
<gene>
    <name evidence="4" type="ORF">P5673_000765</name>
</gene>
<dbReference type="GO" id="GO:0005737">
    <property type="term" value="C:cytoplasm"/>
    <property type="evidence" value="ECO:0007669"/>
    <property type="project" value="TreeGrafter"/>
</dbReference>
<dbReference type="PANTHER" id="PTHR14879:SF15">
    <property type="entry name" value="E3 UBIQUITIN-PROTEIN LIGASE RIFIFYLIN-LIKE PROTEIN"/>
    <property type="match status" value="1"/>
</dbReference>
<feature type="domain" description="RNF34/RFFL SAP" evidence="3">
    <location>
        <begin position="121"/>
        <end position="158"/>
    </location>
</feature>